<dbReference type="EMBL" id="BSOO01000003">
    <property type="protein sequence ID" value="GLR46790.1"/>
    <property type="molecule type" value="Genomic_DNA"/>
</dbReference>
<proteinExistence type="predicted"/>
<feature type="region of interest" description="Disordered" evidence="1">
    <location>
        <begin position="77"/>
        <end position="97"/>
    </location>
</feature>
<protein>
    <recommendedName>
        <fullName evidence="4">Energy transducer TonB</fullName>
    </recommendedName>
</protein>
<keyword evidence="3" id="KW-1185">Reference proteome</keyword>
<evidence type="ECO:0000313" key="3">
    <source>
        <dbReference type="Proteomes" id="UP001156703"/>
    </source>
</evidence>
<gene>
    <name evidence="2" type="ORF">GCM10007925_05010</name>
</gene>
<evidence type="ECO:0000313" key="2">
    <source>
        <dbReference type="EMBL" id="GLR46790.1"/>
    </source>
</evidence>
<name>A0ABQ5Z580_9SPHN</name>
<dbReference type="Proteomes" id="UP001156703">
    <property type="component" value="Unassembled WGS sequence"/>
</dbReference>
<evidence type="ECO:0008006" key="4">
    <source>
        <dbReference type="Google" id="ProtNLM"/>
    </source>
</evidence>
<organism evidence="2 3">
    <name type="scientific">Sphingomonas astaxanthinifaciens DSM 22298</name>
    <dbReference type="NCBI Taxonomy" id="1123267"/>
    <lineage>
        <taxon>Bacteria</taxon>
        <taxon>Pseudomonadati</taxon>
        <taxon>Pseudomonadota</taxon>
        <taxon>Alphaproteobacteria</taxon>
        <taxon>Sphingomonadales</taxon>
        <taxon>Sphingomonadaceae</taxon>
        <taxon>Sphingomonas</taxon>
    </lineage>
</organism>
<reference evidence="3" key="1">
    <citation type="journal article" date="2019" name="Int. J. Syst. Evol. Microbiol.">
        <title>The Global Catalogue of Microorganisms (GCM) 10K type strain sequencing project: providing services to taxonomists for standard genome sequencing and annotation.</title>
        <authorList>
            <consortium name="The Broad Institute Genomics Platform"/>
            <consortium name="The Broad Institute Genome Sequencing Center for Infectious Disease"/>
            <person name="Wu L."/>
            <person name="Ma J."/>
        </authorList>
    </citation>
    <scope>NUCLEOTIDE SEQUENCE [LARGE SCALE GENOMIC DNA]</scope>
    <source>
        <strain evidence="3">NBRC 102146</strain>
    </source>
</reference>
<sequence length="111" mass="12695">MRRMPVLPPMHSPKAAYRDFKAFVSRRGREHGLAVALSLGFTAFILVIFFLDARVNTAPPPTITYVESYSADRTDTDIKADQIKDQKKREERAKARQEQFQEIANKLGIEN</sequence>
<accession>A0ABQ5Z580</accession>
<comment type="caution">
    <text evidence="2">The sequence shown here is derived from an EMBL/GenBank/DDBJ whole genome shotgun (WGS) entry which is preliminary data.</text>
</comment>
<evidence type="ECO:0000256" key="1">
    <source>
        <dbReference type="SAM" id="MobiDB-lite"/>
    </source>
</evidence>